<feature type="signal peptide" evidence="1">
    <location>
        <begin position="1"/>
        <end position="23"/>
    </location>
</feature>
<dbReference type="Proteomes" id="UP000474957">
    <property type="component" value="Unassembled WGS sequence"/>
</dbReference>
<protein>
    <submittedName>
        <fullName evidence="2">Uncharacterized protein</fullName>
    </submittedName>
</protein>
<comment type="caution">
    <text evidence="2">The sequence shown here is derived from an EMBL/GenBank/DDBJ whole genome shotgun (WGS) entry which is preliminary data.</text>
</comment>
<feature type="chain" id="PRO_5026894472" evidence="1">
    <location>
        <begin position="24"/>
        <end position="141"/>
    </location>
</feature>
<evidence type="ECO:0000313" key="2">
    <source>
        <dbReference type="EMBL" id="MSU88927.1"/>
    </source>
</evidence>
<organism evidence="2 3">
    <name type="scientific">Halovulum marinum</name>
    <dbReference type="NCBI Taxonomy" id="2662447"/>
    <lineage>
        <taxon>Bacteria</taxon>
        <taxon>Pseudomonadati</taxon>
        <taxon>Pseudomonadota</taxon>
        <taxon>Alphaproteobacteria</taxon>
        <taxon>Rhodobacterales</taxon>
        <taxon>Paracoccaceae</taxon>
        <taxon>Halovulum</taxon>
    </lineage>
</organism>
<name>A0A6L5YXG9_9RHOB</name>
<dbReference type="EMBL" id="WIND01000002">
    <property type="protein sequence ID" value="MSU88927.1"/>
    <property type="molecule type" value="Genomic_DNA"/>
</dbReference>
<evidence type="ECO:0000256" key="1">
    <source>
        <dbReference type="SAM" id="SignalP"/>
    </source>
</evidence>
<gene>
    <name evidence="2" type="ORF">GE300_04725</name>
</gene>
<dbReference type="AlphaFoldDB" id="A0A6L5YXG9"/>
<dbReference type="RefSeq" id="WP_154445393.1">
    <property type="nucleotide sequence ID" value="NZ_WIND01000002.1"/>
</dbReference>
<accession>A0A6L5YXG9</accession>
<evidence type="ECO:0000313" key="3">
    <source>
        <dbReference type="Proteomes" id="UP000474957"/>
    </source>
</evidence>
<sequence>MIRGAAYLLATLAAAPVAASVAAAQDLAVIGACSGVPLDAGACDADALAAELGLLGPADVQMFRPYGMESFAILTALHYGASALYFAAEGEGCTAEEERAAAVEIWSLWVDLPAGVPQAVAERFAVYDGVMDNIIQMEVGC</sequence>
<reference evidence="2 3" key="1">
    <citation type="submission" date="2019-10" db="EMBL/GenBank/DDBJ databases">
        <title>Cognatihalovulum marinum gen. nov. sp. nov., a new member of the family Rhodobacteraceae isolated from deep seawater of the Northwest Indian Ocean.</title>
        <authorList>
            <person name="Ruan C."/>
            <person name="Wang J."/>
            <person name="Zheng X."/>
            <person name="Song L."/>
            <person name="Zhu Y."/>
            <person name="Huang Y."/>
            <person name="Lu Z."/>
            <person name="Du W."/>
            <person name="Huang L."/>
            <person name="Dai X."/>
        </authorList>
    </citation>
    <scope>NUCLEOTIDE SEQUENCE [LARGE SCALE GENOMIC DNA]</scope>
    <source>
        <strain evidence="2 3">2CG4</strain>
    </source>
</reference>
<proteinExistence type="predicted"/>
<keyword evidence="1" id="KW-0732">Signal</keyword>
<keyword evidence="3" id="KW-1185">Reference proteome</keyword>